<keyword evidence="2" id="KW-1185">Reference proteome</keyword>
<reference evidence="1" key="1">
    <citation type="submission" date="2023-10" db="EMBL/GenBank/DDBJ databases">
        <authorList>
            <person name="Domelevo Entfellner J.-B."/>
        </authorList>
    </citation>
    <scope>NUCLEOTIDE SEQUENCE</scope>
</reference>
<dbReference type="EMBL" id="OY731403">
    <property type="protein sequence ID" value="CAJ1964962.1"/>
    <property type="molecule type" value="Genomic_DNA"/>
</dbReference>
<name>A0AA86TG41_9FABA</name>
<organism evidence="1 2">
    <name type="scientific">Sphenostylis stenocarpa</name>
    <dbReference type="NCBI Taxonomy" id="92480"/>
    <lineage>
        <taxon>Eukaryota</taxon>
        <taxon>Viridiplantae</taxon>
        <taxon>Streptophyta</taxon>
        <taxon>Embryophyta</taxon>
        <taxon>Tracheophyta</taxon>
        <taxon>Spermatophyta</taxon>
        <taxon>Magnoliopsida</taxon>
        <taxon>eudicotyledons</taxon>
        <taxon>Gunneridae</taxon>
        <taxon>Pentapetalae</taxon>
        <taxon>rosids</taxon>
        <taxon>fabids</taxon>
        <taxon>Fabales</taxon>
        <taxon>Fabaceae</taxon>
        <taxon>Papilionoideae</taxon>
        <taxon>50 kb inversion clade</taxon>
        <taxon>NPAAA clade</taxon>
        <taxon>indigoferoid/millettioid clade</taxon>
        <taxon>Phaseoleae</taxon>
        <taxon>Sphenostylis</taxon>
    </lineage>
</organism>
<protein>
    <submittedName>
        <fullName evidence="1">Uncharacterized protein</fullName>
    </submittedName>
</protein>
<accession>A0AA86TG41</accession>
<dbReference type="Proteomes" id="UP001189624">
    <property type="component" value="Chromosome 6"/>
</dbReference>
<proteinExistence type="predicted"/>
<sequence>MSLSTGPVLLRSEVVVIVSVRDITRNTKFTAQKKLFPKFNTKFTLTHPFSCPNPSITQQPSQTLTKPRILTRQRLQLLTRAQIRNLHHYNRPPMPTITATSSSEASQHLELRAAEHGATPALSGYLWRRSAPEELLGQRKLTRTSHKCNTTQIPAIKLSRESARKSE</sequence>
<evidence type="ECO:0000313" key="2">
    <source>
        <dbReference type="Proteomes" id="UP001189624"/>
    </source>
</evidence>
<gene>
    <name evidence="1" type="ORF">AYBTSS11_LOCUS20593</name>
</gene>
<dbReference type="Gramene" id="rna-AYBTSS11_LOCUS20593">
    <property type="protein sequence ID" value="CAJ1964962.1"/>
    <property type="gene ID" value="gene-AYBTSS11_LOCUS20593"/>
</dbReference>
<evidence type="ECO:0000313" key="1">
    <source>
        <dbReference type="EMBL" id="CAJ1964962.1"/>
    </source>
</evidence>
<dbReference type="AlphaFoldDB" id="A0AA86TG41"/>